<evidence type="ECO:0008006" key="3">
    <source>
        <dbReference type="Google" id="ProtNLM"/>
    </source>
</evidence>
<proteinExistence type="predicted"/>
<dbReference type="AlphaFoldDB" id="A0A3B0S646"/>
<dbReference type="Pfam" id="PF04956">
    <property type="entry name" value="TrbC"/>
    <property type="match status" value="1"/>
</dbReference>
<keyword evidence="1" id="KW-0472">Membrane</keyword>
<evidence type="ECO:0000313" key="2">
    <source>
        <dbReference type="EMBL" id="VAW00388.1"/>
    </source>
</evidence>
<dbReference type="InterPro" id="IPR007039">
    <property type="entry name" value="TrbC/VirB2"/>
</dbReference>
<organism evidence="2">
    <name type="scientific">hydrothermal vent metagenome</name>
    <dbReference type="NCBI Taxonomy" id="652676"/>
    <lineage>
        <taxon>unclassified sequences</taxon>
        <taxon>metagenomes</taxon>
        <taxon>ecological metagenomes</taxon>
    </lineage>
</organism>
<feature type="transmembrane region" description="Helical" evidence="1">
    <location>
        <begin position="76"/>
        <end position="96"/>
    </location>
</feature>
<name>A0A3B0S646_9ZZZZ</name>
<protein>
    <recommendedName>
        <fullName evidence="3">Major pilus subunit of type IV secretion complex, VirB2</fullName>
    </recommendedName>
</protein>
<evidence type="ECO:0000256" key="1">
    <source>
        <dbReference type="SAM" id="Phobius"/>
    </source>
</evidence>
<dbReference type="EMBL" id="UOEE01000294">
    <property type="protein sequence ID" value="VAW00388.1"/>
    <property type="molecule type" value="Genomic_DNA"/>
</dbReference>
<sequence length="101" mass="10666">MKTKTLIGKTAIGLAIGLTLIAVPDIAQAQDLTPVNNFATTIRDFMTGAFARIAGAIAIAFIGYRWFSGRMELRRALTIAAGIVLVLGAVSVVDFVDQGIN</sequence>
<feature type="transmembrane region" description="Helical" evidence="1">
    <location>
        <begin position="45"/>
        <end position="64"/>
    </location>
</feature>
<gene>
    <name evidence="2" type="ORF">MNBD_ALPHA06-1731</name>
</gene>
<accession>A0A3B0S646</accession>
<keyword evidence="1" id="KW-1133">Transmembrane helix</keyword>
<reference evidence="2" key="1">
    <citation type="submission" date="2018-06" db="EMBL/GenBank/DDBJ databases">
        <authorList>
            <person name="Zhirakovskaya E."/>
        </authorList>
    </citation>
    <scope>NUCLEOTIDE SEQUENCE</scope>
</reference>
<keyword evidence="1" id="KW-0812">Transmembrane</keyword>